<evidence type="ECO:0000256" key="3">
    <source>
        <dbReference type="ARBA" id="ARBA00022576"/>
    </source>
</evidence>
<gene>
    <name evidence="8" type="ordered locus">Solca_2091</name>
</gene>
<dbReference type="KEGG" id="scn:Solca_2091"/>
<dbReference type="GO" id="GO:0008483">
    <property type="term" value="F:transaminase activity"/>
    <property type="evidence" value="ECO:0007669"/>
    <property type="project" value="UniProtKB-KW"/>
</dbReference>
<dbReference type="InterPro" id="IPR004839">
    <property type="entry name" value="Aminotransferase_I/II_large"/>
</dbReference>
<name>H8KQZ9_SOLCM</name>
<dbReference type="Pfam" id="PF00155">
    <property type="entry name" value="Aminotran_1_2"/>
    <property type="match status" value="1"/>
</dbReference>
<dbReference type="GO" id="GO:0006520">
    <property type="term" value="P:amino acid metabolic process"/>
    <property type="evidence" value="ECO:0007669"/>
    <property type="project" value="InterPro"/>
</dbReference>
<dbReference type="PANTHER" id="PTHR46383">
    <property type="entry name" value="ASPARTATE AMINOTRANSFERASE"/>
    <property type="match status" value="1"/>
</dbReference>
<dbReference type="HOGENOM" id="CLU_017584_4_3_10"/>
<dbReference type="EC" id="2.6.1.-" evidence="6"/>
<evidence type="ECO:0000313" key="8">
    <source>
        <dbReference type="EMBL" id="AFD07145.1"/>
    </source>
</evidence>
<reference evidence="8" key="1">
    <citation type="submission" date="2012-02" db="EMBL/GenBank/DDBJ databases">
        <title>The complete genome of Solitalea canadensis DSM 3403.</title>
        <authorList>
            <consortium name="US DOE Joint Genome Institute (JGI-PGF)"/>
            <person name="Lucas S."/>
            <person name="Copeland A."/>
            <person name="Lapidus A."/>
            <person name="Glavina del Rio T."/>
            <person name="Dalin E."/>
            <person name="Tice H."/>
            <person name="Bruce D."/>
            <person name="Goodwin L."/>
            <person name="Pitluck S."/>
            <person name="Peters L."/>
            <person name="Ovchinnikova G."/>
            <person name="Lu M."/>
            <person name="Kyrpides N."/>
            <person name="Mavromatis K."/>
            <person name="Ivanova N."/>
            <person name="Brettin T."/>
            <person name="Detter J.C."/>
            <person name="Han C."/>
            <person name="Larimer F."/>
            <person name="Land M."/>
            <person name="Hauser L."/>
            <person name="Markowitz V."/>
            <person name="Cheng J.-F."/>
            <person name="Hugenholtz P."/>
            <person name="Woyke T."/>
            <person name="Wu D."/>
            <person name="Spring S."/>
            <person name="Schroeder M."/>
            <person name="Kopitz M."/>
            <person name="Brambilla E."/>
            <person name="Klenk H.-P."/>
            <person name="Eisen J.A."/>
        </authorList>
    </citation>
    <scope>NUCLEOTIDE SEQUENCE</scope>
    <source>
        <strain evidence="8">DSM 3403</strain>
    </source>
</reference>
<dbReference type="eggNOG" id="COG0436">
    <property type="taxonomic scope" value="Bacteria"/>
</dbReference>
<dbReference type="RefSeq" id="WP_014680372.1">
    <property type="nucleotide sequence ID" value="NC_017770.1"/>
</dbReference>
<dbReference type="EMBL" id="CP003349">
    <property type="protein sequence ID" value="AFD07145.1"/>
    <property type="molecule type" value="Genomic_DNA"/>
</dbReference>
<dbReference type="CDD" id="cd00609">
    <property type="entry name" value="AAT_like"/>
    <property type="match status" value="1"/>
</dbReference>
<evidence type="ECO:0000256" key="6">
    <source>
        <dbReference type="RuleBase" id="RU000481"/>
    </source>
</evidence>
<dbReference type="InterPro" id="IPR015422">
    <property type="entry name" value="PyrdxlP-dep_Trfase_small"/>
</dbReference>
<dbReference type="Gene3D" id="3.40.640.10">
    <property type="entry name" value="Type I PLP-dependent aspartate aminotransferase-like (Major domain)"/>
    <property type="match status" value="1"/>
</dbReference>
<dbReference type="InterPro" id="IPR015424">
    <property type="entry name" value="PyrdxlP-dep_Trfase"/>
</dbReference>
<dbReference type="SUPFAM" id="SSF53383">
    <property type="entry name" value="PLP-dependent transferases"/>
    <property type="match status" value="1"/>
</dbReference>
<organism evidence="8 9">
    <name type="scientific">Solitalea canadensis (strain ATCC 29591 / DSM 3403 / JCM 21819 / LMG 8368 / NBRC 15130 / NCIMB 12057 / USAM 9D)</name>
    <name type="common">Flexibacter canadensis</name>
    <dbReference type="NCBI Taxonomy" id="929556"/>
    <lineage>
        <taxon>Bacteria</taxon>
        <taxon>Pseudomonadati</taxon>
        <taxon>Bacteroidota</taxon>
        <taxon>Sphingobacteriia</taxon>
        <taxon>Sphingobacteriales</taxon>
        <taxon>Sphingobacteriaceae</taxon>
        <taxon>Solitalea</taxon>
    </lineage>
</organism>
<accession>H8KQZ9</accession>
<comment type="similarity">
    <text evidence="2 6">Belongs to the class-I pyridoxal-phosphate-dependent aminotransferase family.</text>
</comment>
<dbReference type="OrthoDB" id="9802328at2"/>
<keyword evidence="5" id="KW-0663">Pyridoxal phosphate</keyword>
<dbReference type="PROSITE" id="PS00105">
    <property type="entry name" value="AA_TRANSFER_CLASS_1"/>
    <property type="match status" value="1"/>
</dbReference>
<keyword evidence="3 6" id="KW-0032">Aminotransferase</keyword>
<dbReference type="STRING" id="929556.Solca_2091"/>
<dbReference type="Proteomes" id="UP000007590">
    <property type="component" value="Chromosome"/>
</dbReference>
<proteinExistence type="inferred from homology"/>
<evidence type="ECO:0000256" key="2">
    <source>
        <dbReference type="ARBA" id="ARBA00007441"/>
    </source>
</evidence>
<dbReference type="InterPro" id="IPR004838">
    <property type="entry name" value="NHTrfase_class1_PyrdxlP-BS"/>
</dbReference>
<keyword evidence="4 6" id="KW-0808">Transferase</keyword>
<evidence type="ECO:0000256" key="1">
    <source>
        <dbReference type="ARBA" id="ARBA00001933"/>
    </source>
</evidence>
<comment type="cofactor">
    <cofactor evidence="1 6">
        <name>pyridoxal 5'-phosphate</name>
        <dbReference type="ChEBI" id="CHEBI:597326"/>
    </cofactor>
</comment>
<dbReference type="GO" id="GO:0030170">
    <property type="term" value="F:pyridoxal phosphate binding"/>
    <property type="evidence" value="ECO:0007669"/>
    <property type="project" value="InterPro"/>
</dbReference>
<dbReference type="AlphaFoldDB" id="H8KQZ9"/>
<evidence type="ECO:0000313" key="9">
    <source>
        <dbReference type="Proteomes" id="UP000007590"/>
    </source>
</evidence>
<evidence type="ECO:0000256" key="4">
    <source>
        <dbReference type="ARBA" id="ARBA00022679"/>
    </source>
</evidence>
<sequence length="398" mass="43754">MSVQLSERINRLEESATILMAKKARELASQGVDVINLSLGEPDFTTPKHILEATKTALDGAYTFYTPVAGYLDLRQAVAAKLKNENGLDYAADQIVVSTGAKQSLTNAVMALVNPEEEVIIPTPYWVSYSEMVKLAEGESVFIPSSVESNFKITPAQLEAAITPKSKLFMFSSPCNPTGSVYTKEELAELVKVFEKHPQIYIISDEIYEHINFGAAHASIASFESVKDRVIIINGFSKGFAMTGWRLGYLAASKPIAAACDKLQSQITSATCSIAKRAALAALTSDMTPTYEMREAFRKRRDLVYNLIKDMKGLKVNLPEGAFYFFPDVSYFFGKSYEGKAINNSSDLSLLLLSEAHVSTVSGDSFGDPNSIRFSYATSEDKLIEAVRRISAFLEKVK</sequence>
<dbReference type="Gene3D" id="3.90.1150.10">
    <property type="entry name" value="Aspartate Aminotransferase, domain 1"/>
    <property type="match status" value="1"/>
</dbReference>
<dbReference type="FunFam" id="3.40.640.10:FF:000033">
    <property type="entry name" value="Aspartate aminotransferase"/>
    <property type="match status" value="1"/>
</dbReference>
<dbReference type="InterPro" id="IPR015421">
    <property type="entry name" value="PyrdxlP-dep_Trfase_major"/>
</dbReference>
<evidence type="ECO:0000256" key="5">
    <source>
        <dbReference type="ARBA" id="ARBA00022898"/>
    </source>
</evidence>
<evidence type="ECO:0000259" key="7">
    <source>
        <dbReference type="Pfam" id="PF00155"/>
    </source>
</evidence>
<dbReference type="PANTHER" id="PTHR46383:SF1">
    <property type="entry name" value="ASPARTATE AMINOTRANSFERASE"/>
    <property type="match status" value="1"/>
</dbReference>
<dbReference type="InterPro" id="IPR050596">
    <property type="entry name" value="AspAT/PAT-like"/>
</dbReference>
<feature type="domain" description="Aminotransferase class I/classII large" evidence="7">
    <location>
        <begin position="33"/>
        <end position="390"/>
    </location>
</feature>
<protein>
    <recommendedName>
        <fullName evidence="6">Aminotransferase</fullName>
        <ecNumber evidence="6">2.6.1.-</ecNumber>
    </recommendedName>
</protein>
<keyword evidence="9" id="KW-1185">Reference proteome</keyword>